<dbReference type="EMBL" id="JAUZQC010000015">
    <property type="protein sequence ID" value="KAK5858892.1"/>
    <property type="molecule type" value="Genomic_DNA"/>
</dbReference>
<organism evidence="1 2">
    <name type="scientific">Eleginops maclovinus</name>
    <name type="common">Patagonian blennie</name>
    <name type="synonym">Eleginus maclovinus</name>
    <dbReference type="NCBI Taxonomy" id="56733"/>
    <lineage>
        <taxon>Eukaryota</taxon>
        <taxon>Metazoa</taxon>
        <taxon>Chordata</taxon>
        <taxon>Craniata</taxon>
        <taxon>Vertebrata</taxon>
        <taxon>Euteleostomi</taxon>
        <taxon>Actinopterygii</taxon>
        <taxon>Neopterygii</taxon>
        <taxon>Teleostei</taxon>
        <taxon>Neoteleostei</taxon>
        <taxon>Acanthomorphata</taxon>
        <taxon>Eupercaria</taxon>
        <taxon>Perciformes</taxon>
        <taxon>Notothenioidei</taxon>
        <taxon>Eleginopidae</taxon>
        <taxon>Eleginops</taxon>
    </lineage>
</organism>
<protein>
    <submittedName>
        <fullName evidence="1">Uncharacterized protein</fullName>
    </submittedName>
</protein>
<dbReference type="AlphaFoldDB" id="A0AAN7XDL1"/>
<proteinExistence type="predicted"/>
<keyword evidence="2" id="KW-1185">Reference proteome</keyword>
<reference evidence="1 2" key="2">
    <citation type="journal article" date="2023" name="Mol. Biol. Evol.">
        <title>Genomics of Secondarily Temperate Adaptation in the Only Non-Antarctic Icefish.</title>
        <authorList>
            <person name="Rivera-Colon A.G."/>
            <person name="Rayamajhi N."/>
            <person name="Minhas B.F."/>
            <person name="Madrigal G."/>
            <person name="Bilyk K.T."/>
            <person name="Yoon V."/>
            <person name="Hune M."/>
            <person name="Gregory S."/>
            <person name="Cheng C.H.C."/>
            <person name="Catchen J.M."/>
        </authorList>
    </citation>
    <scope>NUCLEOTIDE SEQUENCE [LARGE SCALE GENOMIC DNA]</scope>
    <source>
        <strain evidence="1">JMC-PN-2008</strain>
    </source>
</reference>
<gene>
    <name evidence="1" type="ORF">PBY51_003002</name>
</gene>
<name>A0AAN7XDL1_ELEMC</name>
<evidence type="ECO:0000313" key="1">
    <source>
        <dbReference type="EMBL" id="KAK5858892.1"/>
    </source>
</evidence>
<accession>A0AAN7XDL1</accession>
<evidence type="ECO:0000313" key="2">
    <source>
        <dbReference type="Proteomes" id="UP001346869"/>
    </source>
</evidence>
<sequence>MLPPLYWLNCRALPPLAAELAAVRGASQRRCPSPSQSESCLRLEKLGVRGLLVSTAAASQAFSRSNEAEGEEAAAVRWTAHSGSSFPPKRRAVVFVQGPSVRQLA</sequence>
<dbReference type="Proteomes" id="UP001346869">
    <property type="component" value="Unassembled WGS sequence"/>
</dbReference>
<reference evidence="1 2" key="1">
    <citation type="journal article" date="2023" name="Genes (Basel)">
        <title>Chromosome-Level Genome Assembly and Circadian Gene Repertoire of the Patagonia Blennie Eleginops maclovinus-The Closest Ancestral Proxy of Antarctic Cryonotothenioids.</title>
        <authorList>
            <person name="Cheng C.C."/>
            <person name="Rivera-Colon A.G."/>
            <person name="Minhas B.F."/>
            <person name="Wilson L."/>
            <person name="Rayamajhi N."/>
            <person name="Vargas-Chacoff L."/>
            <person name="Catchen J.M."/>
        </authorList>
    </citation>
    <scope>NUCLEOTIDE SEQUENCE [LARGE SCALE GENOMIC DNA]</scope>
    <source>
        <strain evidence="1">JMC-PN-2008</strain>
    </source>
</reference>
<comment type="caution">
    <text evidence="1">The sequence shown here is derived from an EMBL/GenBank/DDBJ whole genome shotgun (WGS) entry which is preliminary data.</text>
</comment>